<dbReference type="SUPFAM" id="SSF109854">
    <property type="entry name" value="DinB/YfiT-like putative metalloenzymes"/>
    <property type="match status" value="1"/>
</dbReference>
<sequence length="144" mass="15616">MLQTSADGLLALIEDMNEEELRARPHGLAPVLWQIGHVAVIDARLARQAGQPLDVPEGWEPLFAMGASGEGHLPAREAVVGLLREANDGLVRLSRGDLARPIERSPGGTESLGYELAFRLFHRGYHAGKIMTLRALLGKPRLLG</sequence>
<evidence type="ECO:0000313" key="2">
    <source>
        <dbReference type="EMBL" id="WRP14517.1"/>
    </source>
</evidence>
<dbReference type="Gene3D" id="1.20.120.450">
    <property type="entry name" value="dinb family like domain"/>
    <property type="match status" value="1"/>
</dbReference>
<dbReference type="EMBL" id="CP141614">
    <property type="protein sequence ID" value="WRP14517.1"/>
    <property type="molecule type" value="Genomic_DNA"/>
</dbReference>
<proteinExistence type="predicted"/>
<evidence type="ECO:0000313" key="3">
    <source>
        <dbReference type="Proteomes" id="UP001333102"/>
    </source>
</evidence>
<dbReference type="RefSeq" id="WP_324668860.1">
    <property type="nucleotide sequence ID" value="NZ_CP141614.1"/>
</dbReference>
<name>A0ABZ1BNZ7_9FIRM</name>
<protein>
    <submittedName>
        <fullName evidence="2">DinB family protein</fullName>
    </submittedName>
</protein>
<dbReference type="InterPro" id="IPR034660">
    <property type="entry name" value="DinB/YfiT-like"/>
</dbReference>
<organism evidence="2 3">
    <name type="scientific">Geochorda subterranea</name>
    <dbReference type="NCBI Taxonomy" id="3109564"/>
    <lineage>
        <taxon>Bacteria</taxon>
        <taxon>Bacillati</taxon>
        <taxon>Bacillota</taxon>
        <taxon>Limnochordia</taxon>
        <taxon>Limnochordales</taxon>
        <taxon>Geochordaceae</taxon>
        <taxon>Geochorda</taxon>
    </lineage>
</organism>
<accession>A0ABZ1BNZ7</accession>
<evidence type="ECO:0000259" key="1">
    <source>
        <dbReference type="Pfam" id="PF12867"/>
    </source>
</evidence>
<dbReference type="Proteomes" id="UP001333102">
    <property type="component" value="Chromosome"/>
</dbReference>
<dbReference type="Pfam" id="PF12867">
    <property type="entry name" value="DinB_2"/>
    <property type="match status" value="1"/>
</dbReference>
<keyword evidence="3" id="KW-1185">Reference proteome</keyword>
<dbReference type="InterPro" id="IPR024775">
    <property type="entry name" value="DinB-like"/>
</dbReference>
<feature type="domain" description="DinB-like" evidence="1">
    <location>
        <begin position="2"/>
        <end position="128"/>
    </location>
</feature>
<gene>
    <name evidence="2" type="ORF">VLY81_14040</name>
</gene>
<reference evidence="3" key="1">
    <citation type="submission" date="2023-12" db="EMBL/GenBank/DDBJ databases">
        <title>Novel isolates from deep terrestrial aquifers shed light on the physiology and ecology of the class Limnochordia.</title>
        <authorList>
            <person name="Karnachuk O.V."/>
            <person name="Lukina A.P."/>
            <person name="Avakyan M.R."/>
            <person name="Kadnikov V."/>
            <person name="Begmatov S."/>
            <person name="Beletsky A.V."/>
            <person name="Mardanov A.V."/>
            <person name="Ravin N.V."/>
        </authorList>
    </citation>
    <scope>NUCLEOTIDE SEQUENCE [LARGE SCALE GENOMIC DNA]</scope>
    <source>
        <strain evidence="3">LN</strain>
    </source>
</reference>